<keyword evidence="1" id="KW-0732">Signal</keyword>
<feature type="chain" id="PRO_5036174108" description="Secreted protein" evidence="1">
    <location>
        <begin position="20"/>
        <end position="100"/>
    </location>
</feature>
<feature type="signal peptide" evidence="1">
    <location>
        <begin position="1"/>
        <end position="19"/>
    </location>
</feature>
<dbReference type="AlphaFoldDB" id="A0A6G0N5X6"/>
<dbReference type="Proteomes" id="UP000476176">
    <property type="component" value="Unassembled WGS sequence"/>
</dbReference>
<protein>
    <recommendedName>
        <fullName evidence="6">Secreted protein</fullName>
    </recommendedName>
</protein>
<reference evidence="4 5" key="1">
    <citation type="submission" date="2018-09" db="EMBL/GenBank/DDBJ databases">
        <title>Genomic investigation of the strawberry pathogen Phytophthora fragariae indicates pathogenicity is determined by transcriptional variation in three key races.</title>
        <authorList>
            <person name="Adams T.M."/>
            <person name="Armitage A.D."/>
            <person name="Sobczyk M.K."/>
            <person name="Bates H.J."/>
            <person name="Dunwell J.M."/>
            <person name="Nellist C.F."/>
            <person name="Harrison R.J."/>
        </authorList>
    </citation>
    <scope>NUCLEOTIDE SEQUENCE [LARGE SCALE GENOMIC DNA]</scope>
    <source>
        <strain evidence="3 4">BC-23</strain>
        <strain evidence="2 5">ONT-3</strain>
    </source>
</reference>
<organism evidence="3 4">
    <name type="scientific">Phytophthora fragariae</name>
    <dbReference type="NCBI Taxonomy" id="53985"/>
    <lineage>
        <taxon>Eukaryota</taxon>
        <taxon>Sar</taxon>
        <taxon>Stramenopiles</taxon>
        <taxon>Oomycota</taxon>
        <taxon>Peronosporomycetes</taxon>
        <taxon>Peronosporales</taxon>
        <taxon>Peronosporaceae</taxon>
        <taxon>Phytophthora</taxon>
    </lineage>
</organism>
<evidence type="ECO:0000313" key="4">
    <source>
        <dbReference type="Proteomes" id="UP000476176"/>
    </source>
</evidence>
<dbReference type="EMBL" id="QXFX01002246">
    <property type="protein sequence ID" value="KAE9079058.1"/>
    <property type="molecule type" value="Genomic_DNA"/>
</dbReference>
<evidence type="ECO:0000313" key="5">
    <source>
        <dbReference type="Proteomes" id="UP000488956"/>
    </source>
</evidence>
<proteinExistence type="predicted"/>
<name>A0A6G0N5X6_9STRA</name>
<comment type="caution">
    <text evidence="3">The sequence shown here is derived from an EMBL/GenBank/DDBJ whole genome shotgun (WGS) entry which is preliminary data.</text>
</comment>
<gene>
    <name evidence="3" type="ORF">PF004_g21089</name>
    <name evidence="2" type="ORF">PF010_g22901</name>
</gene>
<evidence type="ECO:0000256" key="1">
    <source>
        <dbReference type="SAM" id="SignalP"/>
    </source>
</evidence>
<evidence type="ECO:0008006" key="6">
    <source>
        <dbReference type="Google" id="ProtNLM"/>
    </source>
</evidence>
<sequence>MGRLSRLLCSLPWHNVALTLELLVPSEHGSSTDTENATDALTGHPVGVVKNHCSPSKFRCIHLAFFTSAFVQTRLTVLTRLLTTGRAPSAFTPTLHVLKT</sequence>
<evidence type="ECO:0000313" key="3">
    <source>
        <dbReference type="EMBL" id="KAE9193206.1"/>
    </source>
</evidence>
<dbReference type="Proteomes" id="UP000488956">
    <property type="component" value="Unassembled WGS sequence"/>
</dbReference>
<accession>A0A6G0N5X6</accession>
<evidence type="ECO:0000313" key="2">
    <source>
        <dbReference type="EMBL" id="KAE9079058.1"/>
    </source>
</evidence>
<dbReference type="EMBL" id="QXGC01001954">
    <property type="protein sequence ID" value="KAE9193206.1"/>
    <property type="molecule type" value="Genomic_DNA"/>
</dbReference>